<sequence length="302" mass="32361">MKINYITLLGLTLATFTMSSCLKDYDPSDYAPEKPIGGYSSSKEIAPDNLVAFWSFNGNLNDSIANLSATGTNTSFTAGKKGQAYQGSANGYAVIANAGTVIPALQSYSISFWMNTTQPTKATGVFALNNSKDFWGNIDVYLESYVQKGVPNPDTAFFKVHMNNANAKWAGQFTDCKFGAAIGKWVHVGITYNGDKSIFNIYANGTQIGVNTAGNPQGTKGPILNGDDPVTNKTPYGPLKFVNAASIVFGAFQFQTNPSLGSAGAQDWATDFGGQLDEFRVYNKALSGDEINALYKLESLGR</sequence>
<dbReference type="RefSeq" id="WP_160846228.1">
    <property type="nucleotide sequence ID" value="NZ_WVHT01000012.1"/>
</dbReference>
<dbReference type="Gene3D" id="2.60.120.200">
    <property type="match status" value="2"/>
</dbReference>
<dbReference type="EMBL" id="WVHT01000012">
    <property type="protein sequence ID" value="MXV53049.1"/>
    <property type="molecule type" value="Genomic_DNA"/>
</dbReference>
<evidence type="ECO:0000313" key="2">
    <source>
        <dbReference type="Proteomes" id="UP000466586"/>
    </source>
</evidence>
<gene>
    <name evidence="1" type="ORF">GS399_18925</name>
</gene>
<dbReference type="SUPFAM" id="SSF49899">
    <property type="entry name" value="Concanavalin A-like lectins/glucanases"/>
    <property type="match status" value="1"/>
</dbReference>
<evidence type="ECO:0000313" key="1">
    <source>
        <dbReference type="EMBL" id="MXV53049.1"/>
    </source>
</evidence>
<dbReference type="Pfam" id="PF13385">
    <property type="entry name" value="Laminin_G_3"/>
    <property type="match status" value="1"/>
</dbReference>
<dbReference type="InterPro" id="IPR013320">
    <property type="entry name" value="ConA-like_dom_sf"/>
</dbReference>
<protein>
    <recommendedName>
        <fullName evidence="3">LamG domain-containing protein</fullName>
    </recommendedName>
</protein>
<accession>A0A7K1YGC4</accession>
<dbReference type="AlphaFoldDB" id="A0A7K1YGC4"/>
<evidence type="ECO:0008006" key="3">
    <source>
        <dbReference type="Google" id="ProtNLM"/>
    </source>
</evidence>
<keyword evidence="2" id="KW-1185">Reference proteome</keyword>
<proteinExistence type="predicted"/>
<organism evidence="1 2">
    <name type="scientific">Hufsiella arboris</name>
    <dbReference type="NCBI Taxonomy" id="2695275"/>
    <lineage>
        <taxon>Bacteria</taxon>
        <taxon>Pseudomonadati</taxon>
        <taxon>Bacteroidota</taxon>
        <taxon>Sphingobacteriia</taxon>
        <taxon>Sphingobacteriales</taxon>
        <taxon>Sphingobacteriaceae</taxon>
        <taxon>Hufsiella</taxon>
    </lineage>
</organism>
<comment type="caution">
    <text evidence="1">The sequence shown here is derived from an EMBL/GenBank/DDBJ whole genome shotgun (WGS) entry which is preliminary data.</text>
</comment>
<name>A0A7K1YGC4_9SPHI</name>
<dbReference type="GO" id="GO:0004553">
    <property type="term" value="F:hydrolase activity, hydrolyzing O-glycosyl compounds"/>
    <property type="evidence" value="ECO:0007669"/>
    <property type="project" value="UniProtKB-ARBA"/>
</dbReference>
<dbReference type="Proteomes" id="UP000466586">
    <property type="component" value="Unassembled WGS sequence"/>
</dbReference>
<dbReference type="GO" id="GO:0005975">
    <property type="term" value="P:carbohydrate metabolic process"/>
    <property type="evidence" value="ECO:0007669"/>
    <property type="project" value="UniProtKB-ARBA"/>
</dbReference>
<dbReference type="PROSITE" id="PS51257">
    <property type="entry name" value="PROKAR_LIPOPROTEIN"/>
    <property type="match status" value="1"/>
</dbReference>
<reference evidence="1 2" key="1">
    <citation type="submission" date="2019-11" db="EMBL/GenBank/DDBJ databases">
        <title>Pedobacter sp. HMF7647 Genome sequencing and assembly.</title>
        <authorList>
            <person name="Kang H."/>
            <person name="Kim H."/>
            <person name="Joh K."/>
        </authorList>
    </citation>
    <scope>NUCLEOTIDE SEQUENCE [LARGE SCALE GENOMIC DNA]</scope>
    <source>
        <strain evidence="1 2">HMF7647</strain>
    </source>
</reference>